<feature type="chain" id="PRO_5015103755" description="Pectinesterase inhibitor domain-containing protein" evidence="6">
    <location>
        <begin position="28"/>
        <end position="400"/>
    </location>
</feature>
<name>A0A2P5YX93_GOSBA</name>
<sequence length="400" mass="43948">MYDPSGRSNKIILVLLLVLVLISLIVPLEKSPETSETHHFHVNNNLQIAYTACEGTLYPDLCVATVSILPNLASRSLPDLISAILNQTMDEVRLSCANCTEIEKGLKSNTTLEWAAINDCIELFNHTLAELRVALAELNPKRVRFSRNYHKIKTFLSAAMTNQYTCLDGFHGSKGKTKYVIKEALHNISHHISNSLAMMLNKFPGVNESKPVEVFPEYGRRRRYFPAWLSLKDRKLLQAPVDATEFDLIVALDGSGNFTTIGDAVAAAPIHSYEFVIYIKAGAYLENIEVEMEKTMVMFVGDGIGKTVVKANRNVADGHTTFRSATVAVMGDGFIAKGITFENSAGPSKNQAVALRSGSVEVSSHIAAKVAMQGTCFSSKLMQQAEAIHLVSLIECFVFS</sequence>
<accession>A0A2P5YX93</accession>
<dbReference type="PANTHER" id="PTHR31707">
    <property type="entry name" value="PECTINESTERASE"/>
    <property type="match status" value="1"/>
</dbReference>
<evidence type="ECO:0000259" key="7">
    <source>
        <dbReference type="SMART" id="SM00856"/>
    </source>
</evidence>
<dbReference type="CDD" id="cd15798">
    <property type="entry name" value="PMEI-like_3"/>
    <property type="match status" value="1"/>
</dbReference>
<dbReference type="InterPro" id="IPR011050">
    <property type="entry name" value="Pectin_lyase_fold/virulence"/>
</dbReference>
<evidence type="ECO:0000256" key="1">
    <source>
        <dbReference type="ARBA" id="ARBA00005184"/>
    </source>
</evidence>
<dbReference type="GO" id="GO:0004857">
    <property type="term" value="F:enzyme inhibitor activity"/>
    <property type="evidence" value="ECO:0007669"/>
    <property type="project" value="InterPro"/>
</dbReference>
<dbReference type="OrthoDB" id="2019149at2759"/>
<dbReference type="Gene3D" id="1.20.140.40">
    <property type="entry name" value="Invertase/pectin methylesterase inhibitor family protein"/>
    <property type="match status" value="1"/>
</dbReference>
<evidence type="ECO:0000256" key="3">
    <source>
        <dbReference type="ARBA" id="ARBA00007786"/>
    </source>
</evidence>
<protein>
    <recommendedName>
        <fullName evidence="7">Pectinesterase inhibitor domain-containing protein</fullName>
    </recommendedName>
</protein>
<dbReference type="SMART" id="SM00856">
    <property type="entry name" value="PMEI"/>
    <property type="match status" value="1"/>
</dbReference>
<dbReference type="AlphaFoldDB" id="A0A2P5YX93"/>
<dbReference type="SUPFAM" id="SSF101148">
    <property type="entry name" value="Plant invertase/pectin methylesterase inhibitor"/>
    <property type="match status" value="1"/>
</dbReference>
<dbReference type="UniPathway" id="UPA00545">
    <property type="reaction ID" value="UER00823"/>
</dbReference>
<evidence type="ECO:0000256" key="5">
    <source>
        <dbReference type="ARBA" id="ARBA00023085"/>
    </source>
</evidence>
<evidence type="ECO:0000256" key="6">
    <source>
        <dbReference type="SAM" id="SignalP"/>
    </source>
</evidence>
<dbReference type="InterPro" id="IPR000070">
    <property type="entry name" value="Pectinesterase_cat"/>
</dbReference>
<feature type="domain" description="Pectinesterase inhibitor" evidence="7">
    <location>
        <begin position="44"/>
        <end position="198"/>
    </location>
</feature>
<proteinExistence type="inferred from homology"/>
<dbReference type="GO" id="GO:0042545">
    <property type="term" value="P:cell wall modification"/>
    <property type="evidence" value="ECO:0007669"/>
    <property type="project" value="InterPro"/>
</dbReference>
<keyword evidence="4" id="KW-0378">Hydrolase</keyword>
<keyword evidence="6" id="KW-0732">Signal</keyword>
<dbReference type="InterPro" id="IPR035513">
    <property type="entry name" value="Invertase/methylesterase_inhib"/>
</dbReference>
<dbReference type="SUPFAM" id="SSF51126">
    <property type="entry name" value="Pectin lyase-like"/>
    <property type="match status" value="1"/>
</dbReference>
<dbReference type="NCBIfam" id="TIGR01614">
    <property type="entry name" value="PME_inhib"/>
    <property type="match status" value="1"/>
</dbReference>
<dbReference type="GO" id="GO:0030599">
    <property type="term" value="F:pectinesterase activity"/>
    <property type="evidence" value="ECO:0007669"/>
    <property type="project" value="InterPro"/>
</dbReference>
<dbReference type="Proteomes" id="UP000239757">
    <property type="component" value="Unassembled WGS sequence"/>
</dbReference>
<evidence type="ECO:0000313" key="9">
    <source>
        <dbReference type="Proteomes" id="UP000239757"/>
    </source>
</evidence>
<organism evidence="8 9">
    <name type="scientific">Gossypium barbadense</name>
    <name type="common">Sea Island cotton</name>
    <name type="synonym">Hibiscus barbadensis</name>
    <dbReference type="NCBI Taxonomy" id="3634"/>
    <lineage>
        <taxon>Eukaryota</taxon>
        <taxon>Viridiplantae</taxon>
        <taxon>Streptophyta</taxon>
        <taxon>Embryophyta</taxon>
        <taxon>Tracheophyta</taxon>
        <taxon>Spermatophyta</taxon>
        <taxon>Magnoliopsida</taxon>
        <taxon>eudicotyledons</taxon>
        <taxon>Gunneridae</taxon>
        <taxon>Pentapetalae</taxon>
        <taxon>rosids</taxon>
        <taxon>malvids</taxon>
        <taxon>Malvales</taxon>
        <taxon>Malvaceae</taxon>
        <taxon>Malvoideae</taxon>
        <taxon>Gossypium</taxon>
    </lineage>
</organism>
<comment type="pathway">
    <text evidence="1">Glycan metabolism; pectin degradation; 2-dehydro-3-deoxy-D-gluconate from pectin: step 1/5.</text>
</comment>
<dbReference type="GO" id="GO:0045490">
    <property type="term" value="P:pectin catabolic process"/>
    <property type="evidence" value="ECO:0007669"/>
    <property type="project" value="UniProtKB-UniPathway"/>
</dbReference>
<comment type="similarity">
    <text evidence="2">In the N-terminal section; belongs to the PMEI family.</text>
</comment>
<gene>
    <name evidence="8" type="ORF">GOBAR_AA00384</name>
</gene>
<dbReference type="Pfam" id="PF01095">
    <property type="entry name" value="Pectinesterase"/>
    <property type="match status" value="1"/>
</dbReference>
<dbReference type="InterPro" id="IPR006501">
    <property type="entry name" value="Pectinesterase_inhib_dom"/>
</dbReference>
<dbReference type="InterPro" id="IPR012334">
    <property type="entry name" value="Pectin_lyas_fold"/>
</dbReference>
<dbReference type="Pfam" id="PF04043">
    <property type="entry name" value="PMEI"/>
    <property type="match status" value="1"/>
</dbReference>
<feature type="signal peptide" evidence="6">
    <location>
        <begin position="1"/>
        <end position="27"/>
    </location>
</feature>
<dbReference type="Gene3D" id="2.160.20.10">
    <property type="entry name" value="Single-stranded right-handed beta-helix, Pectin lyase-like"/>
    <property type="match status" value="1"/>
</dbReference>
<evidence type="ECO:0000256" key="4">
    <source>
        <dbReference type="ARBA" id="ARBA00022801"/>
    </source>
</evidence>
<reference evidence="8 9" key="1">
    <citation type="submission" date="2015-01" db="EMBL/GenBank/DDBJ databases">
        <title>Genome of allotetraploid Gossypium barbadense reveals genomic plasticity and fiber elongation in cotton evolution.</title>
        <authorList>
            <person name="Chen X."/>
            <person name="Liu X."/>
            <person name="Zhao B."/>
            <person name="Zheng H."/>
            <person name="Hu Y."/>
            <person name="Lu G."/>
            <person name="Yang C."/>
            <person name="Chen J."/>
            <person name="Shan C."/>
            <person name="Zhang L."/>
            <person name="Zhou Y."/>
            <person name="Wang L."/>
            <person name="Guo W."/>
            <person name="Bai Y."/>
            <person name="Ruan J."/>
            <person name="Shangguan X."/>
            <person name="Mao Y."/>
            <person name="Jiang J."/>
            <person name="Zhu Y."/>
            <person name="Lei J."/>
            <person name="Kang H."/>
            <person name="Chen S."/>
            <person name="He X."/>
            <person name="Wang R."/>
            <person name="Wang Y."/>
            <person name="Chen J."/>
            <person name="Wang L."/>
            <person name="Yu S."/>
            <person name="Wang B."/>
            <person name="Wei J."/>
            <person name="Song S."/>
            <person name="Lu X."/>
            <person name="Gao Z."/>
            <person name="Gu W."/>
            <person name="Deng X."/>
            <person name="Ma D."/>
            <person name="Wang S."/>
            <person name="Liang W."/>
            <person name="Fang L."/>
            <person name="Cai C."/>
            <person name="Zhu X."/>
            <person name="Zhou B."/>
            <person name="Zhang Y."/>
            <person name="Chen Z."/>
            <person name="Xu S."/>
            <person name="Zhu R."/>
            <person name="Wang S."/>
            <person name="Zhang T."/>
            <person name="Zhao G."/>
        </authorList>
    </citation>
    <scope>NUCLEOTIDE SEQUENCE [LARGE SCALE GENOMIC DNA]</scope>
    <source>
        <strain evidence="9">cv. Xinhai21</strain>
        <tissue evidence="8">Leaf</tissue>
    </source>
</reference>
<keyword evidence="5" id="KW-0063">Aspartyl esterase</keyword>
<evidence type="ECO:0000313" key="8">
    <source>
        <dbReference type="EMBL" id="PPS20182.1"/>
    </source>
</evidence>
<comment type="similarity">
    <text evidence="3">In the C-terminal section; belongs to the pectinesterase family.</text>
</comment>
<dbReference type="EMBL" id="KZ662711">
    <property type="protein sequence ID" value="PPS20182.1"/>
    <property type="molecule type" value="Genomic_DNA"/>
</dbReference>
<evidence type="ECO:0000256" key="2">
    <source>
        <dbReference type="ARBA" id="ARBA00006027"/>
    </source>
</evidence>